<keyword evidence="3" id="KW-1185">Reference proteome</keyword>
<name>A0ABY8LAI1_9RHOB</name>
<proteinExistence type="predicted"/>
<dbReference type="RefSeq" id="WP_279964830.1">
    <property type="nucleotide sequence ID" value="NZ_CP122537.1"/>
</dbReference>
<evidence type="ECO:0000313" key="2">
    <source>
        <dbReference type="EMBL" id="WGH78136.1"/>
    </source>
</evidence>
<sequence length="389" mass="40139">MTVLSVLVLVLSTPAVAQGTEPGGDNVVSNQVFLGTQEGENTVVTNGPGILNGPIDSDEADALLDDFVEMGGELLGPAPSIDNVDQSILNAANLLLSRGTNLASATQVMQGSQTARNLIDEQGAGVVGTSTQTGENIANVIIATRVDEIRQSFGPDAMQEVFNTLRADSQSGGTITQIGRNTANIVMAEISIGSGEQLFPEGTVQRVENLVDFVQVGSNGGHIDQRGTNIGNVLMADEVHNVHRVFDGEQIVNNVVSSADGQTPGSVNQEGLNIANFVSARVVSGLTQTSNGTQTVTNSLEGATLADYEAGLVPGWTQSTTNIVNLLDIRGGGSPMPATSTGPSGETVTNGNPNANMPVSATQNANQQQNFSGGNGNHMQIGNAASVRY</sequence>
<evidence type="ECO:0000313" key="3">
    <source>
        <dbReference type="Proteomes" id="UP001243420"/>
    </source>
</evidence>
<evidence type="ECO:0008006" key="4">
    <source>
        <dbReference type="Google" id="ProtNLM"/>
    </source>
</evidence>
<reference evidence="2 3" key="1">
    <citation type="submission" date="2023-04" db="EMBL/GenBank/DDBJ databases">
        <title>Jannaschia ovalis sp. nov., a marine bacterium isolated from sea tidal flat.</title>
        <authorList>
            <person name="Kwon D.Y."/>
            <person name="Kim J.-J."/>
        </authorList>
    </citation>
    <scope>NUCLEOTIDE SEQUENCE [LARGE SCALE GENOMIC DNA]</scope>
    <source>
        <strain evidence="2 3">GRR-S6-38</strain>
    </source>
</reference>
<feature type="chain" id="PRO_5045505332" description="Curlin associated repeat-containing protein" evidence="1">
    <location>
        <begin position="18"/>
        <end position="389"/>
    </location>
</feature>
<gene>
    <name evidence="2" type="ORF">P8627_14030</name>
</gene>
<dbReference type="Proteomes" id="UP001243420">
    <property type="component" value="Chromosome"/>
</dbReference>
<dbReference type="EMBL" id="CP122537">
    <property type="protein sequence ID" value="WGH78136.1"/>
    <property type="molecule type" value="Genomic_DNA"/>
</dbReference>
<organism evidence="2 3">
    <name type="scientific">Jannaschia ovalis</name>
    <dbReference type="NCBI Taxonomy" id="3038773"/>
    <lineage>
        <taxon>Bacteria</taxon>
        <taxon>Pseudomonadati</taxon>
        <taxon>Pseudomonadota</taxon>
        <taxon>Alphaproteobacteria</taxon>
        <taxon>Rhodobacterales</taxon>
        <taxon>Roseobacteraceae</taxon>
        <taxon>Jannaschia</taxon>
    </lineage>
</organism>
<feature type="signal peptide" evidence="1">
    <location>
        <begin position="1"/>
        <end position="17"/>
    </location>
</feature>
<protein>
    <recommendedName>
        <fullName evidence="4">Curlin associated repeat-containing protein</fullName>
    </recommendedName>
</protein>
<evidence type="ECO:0000256" key="1">
    <source>
        <dbReference type="SAM" id="SignalP"/>
    </source>
</evidence>
<accession>A0ABY8LAI1</accession>
<keyword evidence="1" id="KW-0732">Signal</keyword>